<dbReference type="PANTHER" id="PTHR23507">
    <property type="entry name" value="ZGC:174356"/>
    <property type="match status" value="1"/>
</dbReference>
<dbReference type="EMBL" id="KZ819329">
    <property type="protein sequence ID" value="PWN20015.1"/>
    <property type="molecule type" value="Genomic_DNA"/>
</dbReference>
<dbReference type="OrthoDB" id="3026777at2759"/>
<feature type="transmembrane region" description="Helical" evidence="6">
    <location>
        <begin position="652"/>
        <end position="677"/>
    </location>
</feature>
<reference evidence="7 8" key="1">
    <citation type="journal article" date="2018" name="Mol. Biol. Evol.">
        <title>Broad Genomic Sampling Reveals a Smut Pathogenic Ancestry of the Fungal Clade Ustilaginomycotina.</title>
        <authorList>
            <person name="Kijpornyongpan T."/>
            <person name="Mondo S.J."/>
            <person name="Barry K."/>
            <person name="Sandor L."/>
            <person name="Lee J."/>
            <person name="Lipzen A."/>
            <person name="Pangilinan J."/>
            <person name="LaButti K."/>
            <person name="Hainaut M."/>
            <person name="Henrissat B."/>
            <person name="Grigoriev I.V."/>
            <person name="Spatafora J.W."/>
            <person name="Aime M.C."/>
        </authorList>
    </citation>
    <scope>NUCLEOTIDE SEQUENCE [LARGE SCALE GENOMIC DNA]</scope>
    <source>
        <strain evidence="7 8">MCA 4718</strain>
    </source>
</reference>
<evidence type="ECO:0000256" key="6">
    <source>
        <dbReference type="SAM" id="Phobius"/>
    </source>
</evidence>
<accession>A0A316UAG1</accession>
<comment type="subcellular location">
    <subcellularLocation>
        <location evidence="1">Membrane</location>
        <topology evidence="1">Multi-pass membrane protein</topology>
    </subcellularLocation>
</comment>
<feature type="compositionally biased region" description="Polar residues" evidence="5">
    <location>
        <begin position="107"/>
        <end position="116"/>
    </location>
</feature>
<dbReference type="Proteomes" id="UP000245942">
    <property type="component" value="Unassembled WGS sequence"/>
</dbReference>
<feature type="compositionally biased region" description="Basic and acidic residues" evidence="5">
    <location>
        <begin position="373"/>
        <end position="383"/>
    </location>
</feature>
<dbReference type="Pfam" id="PF07690">
    <property type="entry name" value="MFS_1"/>
    <property type="match status" value="1"/>
</dbReference>
<keyword evidence="3 6" id="KW-1133">Transmembrane helix</keyword>
<evidence type="ECO:0000256" key="5">
    <source>
        <dbReference type="SAM" id="MobiDB-lite"/>
    </source>
</evidence>
<dbReference type="InterPro" id="IPR036259">
    <property type="entry name" value="MFS_trans_sf"/>
</dbReference>
<feature type="compositionally biased region" description="Acidic residues" evidence="5">
    <location>
        <begin position="546"/>
        <end position="555"/>
    </location>
</feature>
<keyword evidence="4 6" id="KW-0472">Membrane</keyword>
<dbReference type="RefSeq" id="XP_025347175.1">
    <property type="nucleotide sequence ID" value="XM_025492746.1"/>
</dbReference>
<name>A0A316UAG1_9BASI</name>
<dbReference type="GO" id="GO:0022857">
    <property type="term" value="F:transmembrane transporter activity"/>
    <property type="evidence" value="ECO:0007669"/>
    <property type="project" value="InterPro"/>
</dbReference>
<dbReference type="GeneID" id="37014480"/>
<feature type="transmembrane region" description="Helical" evidence="6">
    <location>
        <begin position="277"/>
        <end position="301"/>
    </location>
</feature>
<feature type="region of interest" description="Disordered" evidence="5">
    <location>
        <begin position="1"/>
        <end position="65"/>
    </location>
</feature>
<proteinExistence type="predicted"/>
<feature type="transmembrane region" description="Helical" evidence="6">
    <location>
        <begin position="628"/>
        <end position="646"/>
    </location>
</feature>
<protein>
    <submittedName>
        <fullName evidence="7">MFS general substrate transporter</fullName>
    </submittedName>
</protein>
<keyword evidence="2 6" id="KW-0812">Transmembrane</keyword>
<dbReference type="GO" id="GO:0016020">
    <property type="term" value="C:membrane"/>
    <property type="evidence" value="ECO:0007669"/>
    <property type="project" value="UniProtKB-SubCell"/>
</dbReference>
<evidence type="ECO:0000313" key="7">
    <source>
        <dbReference type="EMBL" id="PWN20015.1"/>
    </source>
</evidence>
<gene>
    <name evidence="7" type="ORF">BCV69DRAFT_283538</name>
</gene>
<feature type="transmembrane region" description="Helical" evidence="6">
    <location>
        <begin position="721"/>
        <end position="741"/>
    </location>
</feature>
<feature type="transmembrane region" description="Helical" evidence="6">
    <location>
        <begin position="213"/>
        <end position="232"/>
    </location>
</feature>
<dbReference type="AlphaFoldDB" id="A0A316UAG1"/>
<feature type="transmembrane region" description="Helical" evidence="6">
    <location>
        <begin position="342"/>
        <end position="364"/>
    </location>
</feature>
<organism evidence="7 8">
    <name type="scientific">Pseudomicrostroma glucosiphilum</name>
    <dbReference type="NCBI Taxonomy" id="1684307"/>
    <lineage>
        <taxon>Eukaryota</taxon>
        <taxon>Fungi</taxon>
        <taxon>Dikarya</taxon>
        <taxon>Basidiomycota</taxon>
        <taxon>Ustilaginomycotina</taxon>
        <taxon>Exobasidiomycetes</taxon>
        <taxon>Microstromatales</taxon>
        <taxon>Microstromatales incertae sedis</taxon>
        <taxon>Pseudomicrostroma</taxon>
    </lineage>
</organism>
<dbReference type="Gene3D" id="1.20.1250.20">
    <property type="entry name" value="MFS general substrate transporter like domains"/>
    <property type="match status" value="2"/>
</dbReference>
<sequence>MSGPSSSTSSARHGDGLHPSSSSSSAARQRGRPRSASPMPPPPQPSLPHHELNNPSGGYNIDSADPVIGDVLYRYDDDREEDLKRDDDGVNGGDSEFRASDAAEAEQQPNVSTAGRNSAGDDSHLHWLEGRRWWKRPSQWWLVPMGSLLAIAIGSIMSARIELLTQVICEEMSAKQRQSEEPFSAMLLRLPHERPPMSQECRTPDVVAGSAELQMRIAIMVGLLSAATTGWWGGLSDRRGRTKVLACVCVSFLAFDFSYLAIGLLPITSLPFGSNFLLLPAALNGALGGLSTLLAAHQAYISDCTPAGTRAKVFARLAGFFYFGFIIGPAVGGWMVKATDSLVAPFLLATAGHVLYFFIALFVMPESTSSERRKAAMMEHQKETSLSQEEVDEQGQVKAKSKSLLLRFSAPLQPLVLLLPRTVEQVERLQSRPASRMPSVNDLRRTTIPDPASSMLSISHISRSRKRDWNLFWLSLSYAIEISCMGILSLKSLYAINVFHWGATELGYFFTFVSITRVLCLTVILPLVIKVWHRPPRAVSLPQDAGNDEQEPLLDDEGHSRRPSFAAYGSTGSTQRHVDFTETATPEQSGFTHIDPHDPQHEATLEELWTMRAKHLRLLHDSHFDLKLGRVSLFINVIAYVLLSLFRGPTIFIIASAITSLGAGGGASMSSLALALLQKPSQAGKLFGAWGIASAIGSDVVGPVIFTWVFKRYVHTKPHAIFYAGAAFFFASFLCLCFIRLRKPQTLTALPPRPVSRHGGSTPAASAASASAPAGAGAAQKKSRVASRSGSRSRQRDEVSPARRSTFLEE</sequence>
<evidence type="ECO:0000313" key="8">
    <source>
        <dbReference type="Proteomes" id="UP000245942"/>
    </source>
</evidence>
<feature type="transmembrane region" description="Helical" evidence="6">
    <location>
        <begin position="689"/>
        <end position="709"/>
    </location>
</feature>
<evidence type="ECO:0000256" key="1">
    <source>
        <dbReference type="ARBA" id="ARBA00004141"/>
    </source>
</evidence>
<keyword evidence="8" id="KW-1185">Reference proteome</keyword>
<feature type="transmembrane region" description="Helical" evidence="6">
    <location>
        <begin position="471"/>
        <end position="494"/>
    </location>
</feature>
<feature type="transmembrane region" description="Helical" evidence="6">
    <location>
        <begin position="313"/>
        <end position="336"/>
    </location>
</feature>
<feature type="compositionally biased region" description="Low complexity" evidence="5">
    <location>
        <begin position="19"/>
        <end position="28"/>
    </location>
</feature>
<evidence type="ECO:0000256" key="2">
    <source>
        <dbReference type="ARBA" id="ARBA00022692"/>
    </source>
</evidence>
<evidence type="ECO:0000256" key="4">
    <source>
        <dbReference type="ARBA" id="ARBA00023136"/>
    </source>
</evidence>
<feature type="region of interest" description="Disordered" evidence="5">
    <location>
        <begin position="373"/>
        <end position="393"/>
    </location>
</feature>
<feature type="region of interest" description="Disordered" evidence="5">
    <location>
        <begin position="540"/>
        <end position="574"/>
    </location>
</feature>
<feature type="compositionally biased region" description="Polar residues" evidence="5">
    <location>
        <begin position="1"/>
        <end position="11"/>
    </location>
</feature>
<evidence type="ECO:0000256" key="3">
    <source>
        <dbReference type="ARBA" id="ARBA00022989"/>
    </source>
</evidence>
<dbReference type="PANTHER" id="PTHR23507:SF1">
    <property type="entry name" value="FI18259P1-RELATED"/>
    <property type="match status" value="1"/>
</dbReference>
<feature type="transmembrane region" description="Helical" evidence="6">
    <location>
        <begin position="244"/>
        <end position="265"/>
    </location>
</feature>
<feature type="region of interest" description="Disordered" evidence="5">
    <location>
        <begin position="79"/>
        <end position="122"/>
    </location>
</feature>
<feature type="compositionally biased region" description="Low complexity" evidence="5">
    <location>
        <begin position="759"/>
        <end position="779"/>
    </location>
</feature>
<dbReference type="SUPFAM" id="SSF103473">
    <property type="entry name" value="MFS general substrate transporter"/>
    <property type="match status" value="2"/>
</dbReference>
<feature type="compositionally biased region" description="Basic and acidic residues" evidence="5">
    <location>
        <begin position="79"/>
        <end position="88"/>
    </location>
</feature>
<feature type="region of interest" description="Disordered" evidence="5">
    <location>
        <begin position="750"/>
        <end position="810"/>
    </location>
</feature>
<feature type="transmembrane region" description="Helical" evidence="6">
    <location>
        <begin position="506"/>
        <end position="529"/>
    </location>
</feature>
<dbReference type="InterPro" id="IPR011701">
    <property type="entry name" value="MFS"/>
</dbReference>
<feature type="transmembrane region" description="Helical" evidence="6">
    <location>
        <begin position="140"/>
        <end position="157"/>
    </location>
</feature>